<evidence type="ECO:0000259" key="3">
    <source>
        <dbReference type="Pfam" id="PF03713"/>
    </source>
</evidence>
<gene>
    <name evidence="4" type="ORF">BCF74_11168</name>
</gene>
<dbReference type="PROSITE" id="PS51257">
    <property type="entry name" value="PROKAR_LIPOPROTEIN"/>
    <property type="match status" value="1"/>
</dbReference>
<feature type="region of interest" description="Disordered" evidence="1">
    <location>
        <begin position="32"/>
        <end position="75"/>
    </location>
</feature>
<reference evidence="4 5" key="1">
    <citation type="submission" date="2018-03" db="EMBL/GenBank/DDBJ databases">
        <title>Genomic Encyclopedia of Archaeal and Bacterial Type Strains, Phase II (KMG-II): from individual species to whole genera.</title>
        <authorList>
            <person name="Goeker M."/>
        </authorList>
    </citation>
    <scope>NUCLEOTIDE SEQUENCE [LARGE SCALE GENOMIC DNA]</scope>
    <source>
        <strain evidence="4 5">ATCC BAA-1496</strain>
    </source>
</reference>
<protein>
    <submittedName>
        <fullName evidence="4">Uncharacterized protein (DUF305 family)</fullName>
    </submittedName>
</protein>
<dbReference type="RefSeq" id="WP_170070177.1">
    <property type="nucleotide sequence ID" value="NZ_PVTI01000011.1"/>
</dbReference>
<keyword evidence="5" id="KW-1185">Reference proteome</keyword>
<dbReference type="PANTHER" id="PTHR36933">
    <property type="entry name" value="SLL0788 PROTEIN"/>
    <property type="match status" value="1"/>
</dbReference>
<dbReference type="PANTHER" id="PTHR36933:SF1">
    <property type="entry name" value="SLL0788 PROTEIN"/>
    <property type="match status" value="1"/>
</dbReference>
<dbReference type="EMBL" id="PVTI01000011">
    <property type="protein sequence ID" value="PRY58787.1"/>
    <property type="molecule type" value="Genomic_DNA"/>
</dbReference>
<evidence type="ECO:0000313" key="4">
    <source>
        <dbReference type="EMBL" id="PRY58787.1"/>
    </source>
</evidence>
<sequence length="235" mass="24853">MPGPATRPLSLSRRLAPAAALVAALAVSGCTGDDGAESLPATTAPTPSGPVIQPKKPGEPNATLTGSDAAPVTTPTVNPADAKFYQDMIVHHSQAIVMVESVKDRLTDTQVKGLAERIAAEQEPEVAAMAAWLKERKQDVPPQATNPRLGDHSAHAGMPGMATPAQMKQLSTVSGPAADQLFLKLMITHHEGALKMVEEQQAKGTDEYVGDISSEIYTTQSVQIRMMQQMLTRLS</sequence>
<evidence type="ECO:0000256" key="1">
    <source>
        <dbReference type="SAM" id="MobiDB-lite"/>
    </source>
</evidence>
<feature type="signal peptide" evidence="2">
    <location>
        <begin position="1"/>
        <end position="32"/>
    </location>
</feature>
<evidence type="ECO:0000313" key="5">
    <source>
        <dbReference type="Proteomes" id="UP000237822"/>
    </source>
</evidence>
<dbReference type="InterPro" id="IPR005183">
    <property type="entry name" value="DUF305_CopM-like"/>
</dbReference>
<feature type="domain" description="DUF305" evidence="3">
    <location>
        <begin position="81"/>
        <end position="231"/>
    </location>
</feature>
<evidence type="ECO:0000256" key="2">
    <source>
        <dbReference type="SAM" id="SignalP"/>
    </source>
</evidence>
<dbReference type="InterPro" id="IPR012347">
    <property type="entry name" value="Ferritin-like"/>
</dbReference>
<feature type="region of interest" description="Disordered" evidence="1">
    <location>
        <begin position="140"/>
        <end position="161"/>
    </location>
</feature>
<keyword evidence="2" id="KW-0732">Signal</keyword>
<comment type="caution">
    <text evidence="4">The sequence shown here is derived from an EMBL/GenBank/DDBJ whole genome shotgun (WGS) entry which is preliminary data.</text>
</comment>
<dbReference type="Gene3D" id="1.20.1260.10">
    <property type="match status" value="1"/>
</dbReference>
<feature type="chain" id="PRO_5039385751" evidence="2">
    <location>
        <begin position="33"/>
        <end position="235"/>
    </location>
</feature>
<organism evidence="4 5">
    <name type="scientific">Knoellia remsis</name>
    <dbReference type="NCBI Taxonomy" id="407159"/>
    <lineage>
        <taxon>Bacteria</taxon>
        <taxon>Bacillati</taxon>
        <taxon>Actinomycetota</taxon>
        <taxon>Actinomycetes</taxon>
        <taxon>Micrococcales</taxon>
        <taxon>Intrasporangiaceae</taxon>
        <taxon>Knoellia</taxon>
    </lineage>
</organism>
<dbReference type="Proteomes" id="UP000237822">
    <property type="component" value="Unassembled WGS sequence"/>
</dbReference>
<name>A0A2T0ULT0_9MICO</name>
<proteinExistence type="predicted"/>
<dbReference type="Pfam" id="PF03713">
    <property type="entry name" value="DUF305"/>
    <property type="match status" value="1"/>
</dbReference>
<accession>A0A2T0ULT0</accession>
<dbReference type="AlphaFoldDB" id="A0A2T0ULT0"/>